<reference evidence="3" key="1">
    <citation type="submission" date="2016-03" db="EMBL/GenBank/DDBJ databases">
        <authorList>
            <person name="Guldener U."/>
        </authorList>
    </citation>
    <scope>NUCLEOTIDE SEQUENCE [LARGE SCALE GENOMIC DNA]</scope>
    <source>
        <strain evidence="3">04CH-RAC-A.6.1</strain>
    </source>
</reference>
<feature type="compositionally biased region" description="Basic and acidic residues" evidence="1">
    <location>
        <begin position="218"/>
        <end position="228"/>
    </location>
</feature>
<feature type="region of interest" description="Disordered" evidence="1">
    <location>
        <begin position="418"/>
        <end position="447"/>
    </location>
</feature>
<dbReference type="EMBL" id="FJUX01000158">
    <property type="protein sequence ID" value="CZT12333.1"/>
    <property type="molecule type" value="Genomic_DNA"/>
</dbReference>
<organism evidence="2 3">
    <name type="scientific">Rhynchosporium agropyri</name>
    <dbReference type="NCBI Taxonomy" id="914238"/>
    <lineage>
        <taxon>Eukaryota</taxon>
        <taxon>Fungi</taxon>
        <taxon>Dikarya</taxon>
        <taxon>Ascomycota</taxon>
        <taxon>Pezizomycotina</taxon>
        <taxon>Leotiomycetes</taxon>
        <taxon>Helotiales</taxon>
        <taxon>Ploettnerulaceae</taxon>
        <taxon>Rhynchosporium</taxon>
    </lineage>
</organism>
<keyword evidence="3" id="KW-1185">Reference proteome</keyword>
<feature type="region of interest" description="Disordered" evidence="1">
    <location>
        <begin position="29"/>
        <end position="96"/>
    </location>
</feature>
<evidence type="ECO:0000256" key="1">
    <source>
        <dbReference type="SAM" id="MobiDB-lite"/>
    </source>
</evidence>
<accession>A0A1E1LPB9</accession>
<protein>
    <submittedName>
        <fullName evidence="2">Uncharacterized protein</fullName>
    </submittedName>
</protein>
<dbReference type="Proteomes" id="UP000178912">
    <property type="component" value="Unassembled WGS sequence"/>
</dbReference>
<evidence type="ECO:0000313" key="2">
    <source>
        <dbReference type="EMBL" id="CZT12333.1"/>
    </source>
</evidence>
<feature type="compositionally biased region" description="Basic and acidic residues" evidence="1">
    <location>
        <begin position="38"/>
        <end position="58"/>
    </location>
</feature>
<sequence>MSKELAAQACDQCYRCNGSACTWSMGKWLGKPQGTKRKVSDGKEHAETRGQQECRSPGKEPTASRNSSQSRDELFMSEAGRFNSNSDVENPPPAAENKIEENCANTLDGPSDYLQISGESLSSEEDSFLLWPLLDMPPEKLSTPIVDKQPFRPATCTLVSPTTIQHSNNPPDRHPTISSKQARSERAGRQDEEESFTAKSLYSYNGELASPSPRRRKCSDPLRADHTIDLISPPDSSYSWERQDHPEAPETCSESYRSHINKPQGASYNFTNSSRRFYSPLPLLRTENSLGEQGRIFNLEDFRTVQEQMSRSRDRYHGGTQMENDTSLVGHPHTLIKPLYSRSLQSPQPSCSCLLRILESLGHSDPLLLAWKLLSACEASTRCKSCYNDELALLQRLMGLQKVYTCLNLLQKGCERSSRTRSPRAGLRDGHGDKQAGQASSMEEYSGRGDVELEDRQISPGEEVWDCTLDNAEDVRMLLIRAVTLVSHEEMLSITRRPRVGEVHSVADSILSFGSQFSILLKKFRALLGLESA</sequence>
<dbReference type="AlphaFoldDB" id="A0A1E1LPB9"/>
<gene>
    <name evidence="2" type="ORF">RAG0_16201</name>
</gene>
<evidence type="ECO:0000313" key="3">
    <source>
        <dbReference type="Proteomes" id="UP000178912"/>
    </source>
</evidence>
<feature type="compositionally biased region" description="Polar residues" evidence="1">
    <location>
        <begin position="161"/>
        <end position="181"/>
    </location>
</feature>
<proteinExistence type="predicted"/>
<feature type="region of interest" description="Disordered" evidence="1">
    <location>
        <begin position="161"/>
        <end position="253"/>
    </location>
</feature>
<name>A0A1E1LPB9_9HELO</name>